<feature type="transmembrane region" description="Helical" evidence="8">
    <location>
        <begin position="116"/>
        <end position="144"/>
    </location>
</feature>
<dbReference type="OrthoDB" id="678161at2"/>
<keyword evidence="6 8" id="KW-1133">Transmembrane helix</keyword>
<proteinExistence type="predicted"/>
<evidence type="ECO:0000256" key="3">
    <source>
        <dbReference type="ARBA" id="ARBA00022670"/>
    </source>
</evidence>
<dbReference type="STRING" id="468056.SAMN05443549_1011140"/>
<evidence type="ECO:0000256" key="4">
    <source>
        <dbReference type="ARBA" id="ARBA00022692"/>
    </source>
</evidence>
<evidence type="ECO:0000256" key="5">
    <source>
        <dbReference type="ARBA" id="ARBA00022801"/>
    </source>
</evidence>
<dbReference type="Pfam" id="PF09721">
    <property type="entry name" value="Exosortase_EpsH"/>
    <property type="match status" value="1"/>
</dbReference>
<comment type="subcellular location">
    <subcellularLocation>
        <location evidence="1">Cell membrane</location>
        <topology evidence="1">Multi-pass membrane protein</topology>
    </subcellularLocation>
</comment>
<sequence>MKKYLVRYKPFLLFLGKFLLTYLLLTFVYESYLNQFDAKKFEVDGVTQLVAEQTKNGMLFFNFEAKVTPNAKEPAINLFYNQRHMARIIEGCNGLSVIILFISFVIAFSGKKRETILFIIGGSLLIHVLNVFRIALLSILLYYFPTREHILHGVFFPLFIYGAVFLLWIIWVNKFSKYATKNFKS</sequence>
<dbReference type="GO" id="GO:0005886">
    <property type="term" value="C:plasma membrane"/>
    <property type="evidence" value="ECO:0007669"/>
    <property type="project" value="UniProtKB-SubCell"/>
</dbReference>
<accession>A0A1M5G883</accession>
<evidence type="ECO:0000256" key="2">
    <source>
        <dbReference type="ARBA" id="ARBA00022475"/>
    </source>
</evidence>
<dbReference type="InterPro" id="IPR019127">
    <property type="entry name" value="Exosortase"/>
</dbReference>
<dbReference type="InterPro" id="IPR026323">
    <property type="entry name" value="Exosortase-related_prot_XrtF"/>
</dbReference>
<evidence type="ECO:0000256" key="1">
    <source>
        <dbReference type="ARBA" id="ARBA00004651"/>
    </source>
</evidence>
<keyword evidence="4 8" id="KW-0812">Transmembrane</keyword>
<feature type="transmembrane region" description="Helical" evidence="8">
    <location>
        <begin position="150"/>
        <end position="171"/>
    </location>
</feature>
<keyword evidence="10" id="KW-1185">Reference proteome</keyword>
<dbReference type="EMBL" id="FQWB01000001">
    <property type="protein sequence ID" value="SHF99953.1"/>
    <property type="molecule type" value="Genomic_DNA"/>
</dbReference>
<feature type="transmembrane region" description="Helical" evidence="8">
    <location>
        <begin position="88"/>
        <end position="109"/>
    </location>
</feature>
<dbReference type="AlphaFoldDB" id="A0A1M5G883"/>
<dbReference type="NCBIfam" id="TIGR04178">
    <property type="entry name" value="exo_archaeo"/>
    <property type="match status" value="1"/>
</dbReference>
<keyword evidence="3" id="KW-0645">Protease</keyword>
<keyword evidence="7 8" id="KW-0472">Membrane</keyword>
<dbReference type="GO" id="GO:0008233">
    <property type="term" value="F:peptidase activity"/>
    <property type="evidence" value="ECO:0007669"/>
    <property type="project" value="UniProtKB-KW"/>
</dbReference>
<keyword evidence="5" id="KW-0378">Hydrolase</keyword>
<feature type="transmembrane region" description="Helical" evidence="8">
    <location>
        <begin position="12"/>
        <end position="29"/>
    </location>
</feature>
<dbReference type="InterPro" id="IPR026392">
    <property type="entry name" value="Exo/Archaeosortase_dom"/>
</dbReference>
<organism evidence="9 10">
    <name type="scientific">Flavobacterium fluvii</name>
    <dbReference type="NCBI Taxonomy" id="468056"/>
    <lineage>
        <taxon>Bacteria</taxon>
        <taxon>Pseudomonadati</taxon>
        <taxon>Bacteroidota</taxon>
        <taxon>Flavobacteriia</taxon>
        <taxon>Flavobacteriales</taxon>
        <taxon>Flavobacteriaceae</taxon>
        <taxon>Flavobacterium</taxon>
    </lineage>
</organism>
<gene>
    <name evidence="9" type="ORF">SAMN05443549_1011140</name>
</gene>
<dbReference type="NCBIfam" id="TIGR04128">
    <property type="entry name" value="exoso_Fjoh_1448"/>
    <property type="match status" value="1"/>
</dbReference>
<evidence type="ECO:0000256" key="7">
    <source>
        <dbReference type="ARBA" id="ARBA00023136"/>
    </source>
</evidence>
<dbReference type="RefSeq" id="WP_073368529.1">
    <property type="nucleotide sequence ID" value="NZ_FQWB01000001.1"/>
</dbReference>
<evidence type="ECO:0000313" key="10">
    <source>
        <dbReference type="Proteomes" id="UP000184516"/>
    </source>
</evidence>
<name>A0A1M5G883_9FLAO</name>
<reference evidence="10" key="1">
    <citation type="submission" date="2016-11" db="EMBL/GenBank/DDBJ databases">
        <authorList>
            <person name="Varghese N."/>
            <person name="Submissions S."/>
        </authorList>
    </citation>
    <scope>NUCLEOTIDE SEQUENCE [LARGE SCALE GENOMIC DNA]</scope>
    <source>
        <strain evidence="10">DSM 19978</strain>
    </source>
</reference>
<evidence type="ECO:0000313" key="9">
    <source>
        <dbReference type="EMBL" id="SHF99953.1"/>
    </source>
</evidence>
<dbReference type="Proteomes" id="UP000184516">
    <property type="component" value="Unassembled WGS sequence"/>
</dbReference>
<dbReference type="GO" id="GO:0006508">
    <property type="term" value="P:proteolysis"/>
    <property type="evidence" value="ECO:0007669"/>
    <property type="project" value="UniProtKB-KW"/>
</dbReference>
<keyword evidence="2" id="KW-1003">Cell membrane</keyword>
<evidence type="ECO:0000256" key="8">
    <source>
        <dbReference type="SAM" id="Phobius"/>
    </source>
</evidence>
<evidence type="ECO:0000256" key="6">
    <source>
        <dbReference type="ARBA" id="ARBA00022989"/>
    </source>
</evidence>
<protein>
    <submittedName>
        <fullName evidence="9">Exosortase family protein XrtF</fullName>
    </submittedName>
</protein>